<dbReference type="InterPro" id="IPR036987">
    <property type="entry name" value="SRA-YDG_sf"/>
</dbReference>
<dbReference type="InterPro" id="IPR015947">
    <property type="entry name" value="PUA-like_sf"/>
</dbReference>
<feature type="compositionally biased region" description="Acidic residues" evidence="3">
    <location>
        <begin position="365"/>
        <end position="374"/>
    </location>
</feature>
<dbReference type="PANTHER" id="PTHR14140">
    <property type="entry name" value="E3 UBIQUITIN-PROTEIN LIGASE UHRF-RELATED"/>
    <property type="match status" value="1"/>
</dbReference>
<feature type="region of interest" description="Disordered" evidence="3">
    <location>
        <begin position="327"/>
        <end position="374"/>
    </location>
</feature>
<dbReference type="EMBL" id="CAFZ01000085">
    <property type="protein sequence ID" value="CCA70521.1"/>
    <property type="molecule type" value="Genomic_DNA"/>
</dbReference>
<feature type="compositionally biased region" description="Basic and acidic residues" evidence="3">
    <location>
        <begin position="78"/>
        <end position="89"/>
    </location>
</feature>
<dbReference type="HOGENOM" id="CLU_033265_0_0_1"/>
<accession>G4TGT5</accession>
<dbReference type="AlphaFoldDB" id="G4TGT5"/>
<evidence type="ECO:0000313" key="5">
    <source>
        <dbReference type="EMBL" id="CCA70521.1"/>
    </source>
</evidence>
<comment type="caution">
    <text evidence="5">The sequence shown here is derived from an EMBL/GenBank/DDBJ whole genome shotgun (WGS) entry which is preliminary data.</text>
</comment>
<dbReference type="InterPro" id="IPR003105">
    <property type="entry name" value="SRA_YDG"/>
</dbReference>
<dbReference type="OrthoDB" id="2270193at2759"/>
<evidence type="ECO:0000259" key="4">
    <source>
        <dbReference type="PROSITE" id="PS51015"/>
    </source>
</evidence>
<dbReference type="Gene3D" id="2.30.280.10">
    <property type="entry name" value="SRA-YDG"/>
    <property type="match status" value="1"/>
</dbReference>
<evidence type="ECO:0000256" key="2">
    <source>
        <dbReference type="PROSITE-ProRule" id="PRU00358"/>
    </source>
</evidence>
<feature type="domain" description="YDG" evidence="4">
    <location>
        <begin position="170"/>
        <end position="325"/>
    </location>
</feature>
<feature type="compositionally biased region" description="Basic and acidic residues" evidence="3">
    <location>
        <begin position="158"/>
        <end position="168"/>
    </location>
</feature>
<feature type="region of interest" description="Disordered" evidence="3">
    <location>
        <begin position="135"/>
        <end position="175"/>
    </location>
</feature>
<evidence type="ECO:0000313" key="6">
    <source>
        <dbReference type="Proteomes" id="UP000007148"/>
    </source>
</evidence>
<dbReference type="STRING" id="1109443.G4TGT5"/>
<dbReference type="GO" id="GO:0005634">
    <property type="term" value="C:nucleus"/>
    <property type="evidence" value="ECO:0007669"/>
    <property type="project" value="UniProtKB-SubCell"/>
</dbReference>
<feature type="region of interest" description="Disordered" evidence="3">
    <location>
        <begin position="1"/>
        <end position="27"/>
    </location>
</feature>
<dbReference type="InParanoid" id="G4TGT5"/>
<feature type="region of interest" description="Disordered" evidence="3">
    <location>
        <begin position="66"/>
        <end position="92"/>
    </location>
</feature>
<keyword evidence="1 2" id="KW-0539">Nucleus</keyword>
<evidence type="ECO:0000256" key="3">
    <source>
        <dbReference type="SAM" id="MobiDB-lite"/>
    </source>
</evidence>
<feature type="compositionally biased region" description="Acidic residues" evidence="3">
    <location>
        <begin position="336"/>
        <end position="347"/>
    </location>
</feature>
<sequence>MSRVFGTRKREFEPNLNSSGPISTTGDMANYHALRAQNMQKNRELLLSLGLDELKSFPPAAVSVPVVKAKSKPAPKAKKTEPLKRKRDDVEDAMSVDGDFKAARVDAEGRRRSSRRTASIINYNEDSLEIAAQKKKLNKKREPDSDEGDNAPGRSVTRLKERKQDPKQFGHIPGVPVGSTWDMRIQCSQDSVHAPTIAGIYGNATDGAYSIALSGGYEDDVDLGYAFTYTGAGGRDLKGTKDAPKNLRTGPQTKDQSFEHPHNKALCVSCDKKKPIRVIRGYKLKSIYGPPSGYRYDGLYVIEQYWMETGLNAHGYKVCKYAFKRLPDQPPIPERSEEDQEEDEGQDPDAGASSVKSSPPPSSAADEEPEKDEE</sequence>
<dbReference type="GO" id="GO:0016567">
    <property type="term" value="P:protein ubiquitination"/>
    <property type="evidence" value="ECO:0007669"/>
    <property type="project" value="TreeGrafter"/>
</dbReference>
<feature type="compositionally biased region" description="Low complexity" evidence="3">
    <location>
        <begin position="348"/>
        <end position="357"/>
    </location>
</feature>
<dbReference type="GO" id="GO:0044027">
    <property type="term" value="P:negative regulation of gene expression via chromosomal CpG island methylation"/>
    <property type="evidence" value="ECO:0007669"/>
    <property type="project" value="TreeGrafter"/>
</dbReference>
<name>G4TGT5_SERID</name>
<keyword evidence="6" id="KW-1185">Reference proteome</keyword>
<protein>
    <recommendedName>
        <fullName evidence="4">YDG domain-containing protein</fullName>
    </recommendedName>
</protein>
<dbReference type="SUPFAM" id="SSF88697">
    <property type="entry name" value="PUA domain-like"/>
    <property type="match status" value="1"/>
</dbReference>
<evidence type="ECO:0000256" key="1">
    <source>
        <dbReference type="ARBA" id="ARBA00023242"/>
    </source>
</evidence>
<dbReference type="InterPro" id="IPR045134">
    <property type="entry name" value="UHRF1/2-like"/>
</dbReference>
<dbReference type="Proteomes" id="UP000007148">
    <property type="component" value="Unassembled WGS sequence"/>
</dbReference>
<proteinExistence type="predicted"/>
<dbReference type="PROSITE" id="PS51015">
    <property type="entry name" value="YDG"/>
    <property type="match status" value="1"/>
</dbReference>
<dbReference type="PANTHER" id="PTHR14140:SF27">
    <property type="entry name" value="OS04G0289800 PROTEIN"/>
    <property type="match status" value="1"/>
</dbReference>
<dbReference type="FunFam" id="2.30.280.10:FF:000005">
    <property type="entry name" value="E3 ubiquitin-protein ligase UHRF1"/>
    <property type="match status" value="1"/>
</dbReference>
<gene>
    <name evidence="5" type="ORF">PIIN_04458</name>
</gene>
<feature type="compositionally biased region" description="Polar residues" evidence="3">
    <location>
        <begin position="15"/>
        <end position="27"/>
    </location>
</feature>
<organism evidence="5 6">
    <name type="scientific">Serendipita indica (strain DSM 11827)</name>
    <name type="common">Root endophyte fungus</name>
    <name type="synonym">Piriformospora indica</name>
    <dbReference type="NCBI Taxonomy" id="1109443"/>
    <lineage>
        <taxon>Eukaryota</taxon>
        <taxon>Fungi</taxon>
        <taxon>Dikarya</taxon>
        <taxon>Basidiomycota</taxon>
        <taxon>Agaricomycotina</taxon>
        <taxon>Agaricomycetes</taxon>
        <taxon>Sebacinales</taxon>
        <taxon>Serendipitaceae</taxon>
        <taxon>Serendipita</taxon>
    </lineage>
</organism>
<dbReference type="eggNOG" id="ENOG502QRDQ">
    <property type="taxonomic scope" value="Eukaryota"/>
</dbReference>
<dbReference type="SMART" id="SM00466">
    <property type="entry name" value="SRA"/>
    <property type="match status" value="1"/>
</dbReference>
<comment type="subcellular location">
    <subcellularLocation>
        <location evidence="2">Nucleus</location>
    </subcellularLocation>
</comment>
<feature type="region of interest" description="Disordered" evidence="3">
    <location>
        <begin position="239"/>
        <end position="260"/>
    </location>
</feature>
<reference evidence="5 6" key="1">
    <citation type="journal article" date="2011" name="PLoS Pathog.">
        <title>Endophytic Life Strategies Decoded by Genome and Transcriptome Analyses of the Mutualistic Root Symbiont Piriformospora indica.</title>
        <authorList>
            <person name="Zuccaro A."/>
            <person name="Lahrmann U."/>
            <person name="Guldener U."/>
            <person name="Langen G."/>
            <person name="Pfiffi S."/>
            <person name="Biedenkopf D."/>
            <person name="Wong P."/>
            <person name="Samans B."/>
            <person name="Grimm C."/>
            <person name="Basiewicz M."/>
            <person name="Murat C."/>
            <person name="Martin F."/>
            <person name="Kogel K.H."/>
        </authorList>
    </citation>
    <scope>NUCLEOTIDE SEQUENCE [LARGE SCALE GENOMIC DNA]</scope>
    <source>
        <strain evidence="5 6">DSM 11827</strain>
    </source>
</reference>
<dbReference type="Pfam" id="PF02182">
    <property type="entry name" value="SAD_SRA"/>
    <property type="match status" value="1"/>
</dbReference>
<dbReference type="GO" id="GO:0061630">
    <property type="term" value="F:ubiquitin protein ligase activity"/>
    <property type="evidence" value="ECO:0007669"/>
    <property type="project" value="TreeGrafter"/>
</dbReference>